<accession>A0AAD5CPS2</accession>
<evidence type="ECO:0000256" key="1">
    <source>
        <dbReference type="SAM" id="MobiDB-lite"/>
    </source>
</evidence>
<feature type="region of interest" description="Disordered" evidence="1">
    <location>
        <begin position="25"/>
        <end position="96"/>
    </location>
</feature>
<protein>
    <submittedName>
        <fullName evidence="2">Uncharacterized protein</fullName>
    </submittedName>
</protein>
<comment type="caution">
    <text evidence="2">The sequence shown here is derived from an EMBL/GenBank/DDBJ whole genome shotgun (WGS) entry which is preliminary data.</text>
</comment>
<feature type="compositionally biased region" description="Polar residues" evidence="1">
    <location>
        <begin position="86"/>
        <end position="96"/>
    </location>
</feature>
<evidence type="ECO:0000313" key="3">
    <source>
        <dbReference type="Proteomes" id="UP001206925"/>
    </source>
</evidence>
<feature type="compositionally biased region" description="Basic residues" evidence="1">
    <location>
        <begin position="62"/>
        <end position="71"/>
    </location>
</feature>
<dbReference type="AlphaFoldDB" id="A0AAD5CPS2"/>
<proteinExistence type="predicted"/>
<evidence type="ECO:0000313" key="2">
    <source>
        <dbReference type="EMBL" id="KAI7746013.1"/>
    </source>
</evidence>
<keyword evidence="3" id="KW-1185">Reference proteome</keyword>
<name>A0AAD5CPS2_AMBAR</name>
<dbReference type="EMBL" id="JAMZMK010007054">
    <property type="protein sequence ID" value="KAI7746013.1"/>
    <property type="molecule type" value="Genomic_DNA"/>
</dbReference>
<reference evidence="2" key="1">
    <citation type="submission" date="2022-06" db="EMBL/GenBank/DDBJ databases">
        <title>Uncovering the hologenomic basis of an extraordinary plant invasion.</title>
        <authorList>
            <person name="Bieker V.C."/>
            <person name="Martin M.D."/>
            <person name="Gilbert T."/>
            <person name="Hodgins K."/>
            <person name="Battlay P."/>
            <person name="Petersen B."/>
            <person name="Wilson J."/>
        </authorList>
    </citation>
    <scope>NUCLEOTIDE SEQUENCE</scope>
    <source>
        <strain evidence="2">AA19_3_7</strain>
        <tissue evidence="2">Leaf</tissue>
    </source>
</reference>
<organism evidence="2 3">
    <name type="scientific">Ambrosia artemisiifolia</name>
    <name type="common">Common ragweed</name>
    <dbReference type="NCBI Taxonomy" id="4212"/>
    <lineage>
        <taxon>Eukaryota</taxon>
        <taxon>Viridiplantae</taxon>
        <taxon>Streptophyta</taxon>
        <taxon>Embryophyta</taxon>
        <taxon>Tracheophyta</taxon>
        <taxon>Spermatophyta</taxon>
        <taxon>Magnoliopsida</taxon>
        <taxon>eudicotyledons</taxon>
        <taxon>Gunneridae</taxon>
        <taxon>Pentapetalae</taxon>
        <taxon>asterids</taxon>
        <taxon>campanulids</taxon>
        <taxon>Asterales</taxon>
        <taxon>Asteraceae</taxon>
        <taxon>Asteroideae</taxon>
        <taxon>Heliantheae alliance</taxon>
        <taxon>Heliantheae</taxon>
        <taxon>Ambrosia</taxon>
    </lineage>
</organism>
<sequence>VASTRSSKRGHREVSTLVEVACLSSGLRGDGAPGPSSRKRKTDPIYIGSSTGAEGTSLCPRDRKKSKRPRVKPNLQSDDEYVSETPPHQTMANAPPQTLVGELENMVIP</sequence>
<dbReference type="Proteomes" id="UP001206925">
    <property type="component" value="Unassembled WGS sequence"/>
</dbReference>
<feature type="non-terminal residue" evidence="2">
    <location>
        <position position="109"/>
    </location>
</feature>
<gene>
    <name evidence="2" type="ORF">M8C21_005353</name>
</gene>